<dbReference type="PROSITE" id="PS51318">
    <property type="entry name" value="TAT"/>
    <property type="match status" value="1"/>
</dbReference>
<dbReference type="Gene3D" id="3.40.50.2300">
    <property type="match status" value="2"/>
</dbReference>
<comment type="caution">
    <text evidence="9">The sequence shown here is derived from an EMBL/GenBank/DDBJ whole genome shotgun (WGS) entry which is preliminary data.</text>
</comment>
<dbReference type="EMBL" id="QYUL01000003">
    <property type="protein sequence ID" value="RJF79418.1"/>
    <property type="molecule type" value="Genomic_DNA"/>
</dbReference>
<keyword evidence="5" id="KW-0472">Membrane</keyword>
<dbReference type="AlphaFoldDB" id="A0A418VSH2"/>
<keyword evidence="4 7" id="KW-0732">Signal</keyword>
<protein>
    <submittedName>
        <fullName evidence="9">BMP family ABC transporter substrate-binding protein</fullName>
    </submittedName>
</protein>
<dbReference type="Pfam" id="PF02608">
    <property type="entry name" value="Bmp"/>
    <property type="match status" value="1"/>
</dbReference>
<dbReference type="SUPFAM" id="SSF53822">
    <property type="entry name" value="Periplasmic binding protein-like I"/>
    <property type="match status" value="1"/>
</dbReference>
<dbReference type="PANTHER" id="PTHR34296:SF2">
    <property type="entry name" value="ABC TRANSPORTER GUANOSINE-BINDING PROTEIN NUPN"/>
    <property type="match status" value="1"/>
</dbReference>
<dbReference type="PANTHER" id="PTHR34296">
    <property type="entry name" value="TRANSCRIPTIONAL ACTIVATOR PROTEIN MED"/>
    <property type="match status" value="1"/>
</dbReference>
<feature type="signal peptide" evidence="7">
    <location>
        <begin position="1"/>
        <end position="32"/>
    </location>
</feature>
<keyword evidence="10" id="KW-1185">Reference proteome</keyword>
<evidence type="ECO:0000256" key="6">
    <source>
        <dbReference type="ARBA" id="ARBA00023288"/>
    </source>
</evidence>
<comment type="subcellular location">
    <subcellularLocation>
        <location evidence="1">Cell membrane</location>
        <topology evidence="1">Lipid-anchor</topology>
    </subcellularLocation>
</comment>
<evidence type="ECO:0000256" key="5">
    <source>
        <dbReference type="ARBA" id="ARBA00023136"/>
    </source>
</evidence>
<dbReference type="InterPro" id="IPR003760">
    <property type="entry name" value="PnrA-like"/>
</dbReference>
<evidence type="ECO:0000259" key="8">
    <source>
        <dbReference type="Pfam" id="PF02608"/>
    </source>
</evidence>
<proteinExistence type="inferred from homology"/>
<evidence type="ECO:0000256" key="1">
    <source>
        <dbReference type="ARBA" id="ARBA00004193"/>
    </source>
</evidence>
<feature type="domain" description="ABC transporter substrate-binding protein PnrA-like" evidence="8">
    <location>
        <begin position="43"/>
        <end position="309"/>
    </location>
</feature>
<dbReference type="OrthoDB" id="9784230at2"/>
<keyword evidence="3" id="KW-1003">Cell membrane</keyword>
<dbReference type="CDD" id="cd06354">
    <property type="entry name" value="PBP1_PrnA-like"/>
    <property type="match status" value="1"/>
</dbReference>
<evidence type="ECO:0000256" key="2">
    <source>
        <dbReference type="ARBA" id="ARBA00008610"/>
    </source>
</evidence>
<evidence type="ECO:0000256" key="3">
    <source>
        <dbReference type="ARBA" id="ARBA00022475"/>
    </source>
</evidence>
<keyword evidence="6" id="KW-0449">Lipoprotein</keyword>
<feature type="chain" id="PRO_5019440246" evidence="7">
    <location>
        <begin position="33"/>
        <end position="338"/>
    </location>
</feature>
<sequence length="338" mass="35284">MTPLSRRSVLVLGASSLAAATATCGSSLPALAAAPANFVPGLVYAVGQKFDKSFNEGAFTGAERFKTATGLSYLEYMPNNLAQFDQGVAALVRRGATDIVTIGFYYATALTKLAPRHPDLRFTIVDSVAEGPNIRSITFKEQEGSFLVGVLAALASKTGTVGFVGALDIPLLRKFIAGFTQGARHARGDITVLVNFVGTTADAFNDPTTGAEVARSQFQRGADVVFAGAGVSNFGVFAAAKDGGRLAIGVDSNQNYLYPGTILTSMLKRVDLAVDAAFQAGQRGTWTPGPRVLGLADGAVDYAVDENNRELLTPAMLNAVEEARRAIIAGRIPVSDGA</sequence>
<evidence type="ECO:0000256" key="7">
    <source>
        <dbReference type="SAM" id="SignalP"/>
    </source>
</evidence>
<dbReference type="GO" id="GO:0005886">
    <property type="term" value="C:plasma membrane"/>
    <property type="evidence" value="ECO:0007669"/>
    <property type="project" value="UniProtKB-SubCell"/>
</dbReference>
<comment type="similarity">
    <text evidence="2">Belongs to the BMP lipoprotein family.</text>
</comment>
<evidence type="ECO:0000313" key="10">
    <source>
        <dbReference type="Proteomes" id="UP000283458"/>
    </source>
</evidence>
<evidence type="ECO:0000313" key="9">
    <source>
        <dbReference type="EMBL" id="RJF79418.1"/>
    </source>
</evidence>
<dbReference type="InterPro" id="IPR028082">
    <property type="entry name" value="Peripla_BP_I"/>
</dbReference>
<dbReference type="RefSeq" id="WP_119832878.1">
    <property type="nucleotide sequence ID" value="NZ_QYUL01000003.1"/>
</dbReference>
<gene>
    <name evidence="9" type="ORF">D3877_21840</name>
</gene>
<dbReference type="InterPro" id="IPR006311">
    <property type="entry name" value="TAT_signal"/>
</dbReference>
<dbReference type="Proteomes" id="UP000283458">
    <property type="component" value="Unassembled WGS sequence"/>
</dbReference>
<accession>A0A418VSH2</accession>
<name>A0A418VSH2_9PROT</name>
<reference evidence="9 10" key="1">
    <citation type="submission" date="2018-09" db="EMBL/GenBank/DDBJ databases">
        <authorList>
            <person name="Zhu H."/>
        </authorList>
    </citation>
    <scope>NUCLEOTIDE SEQUENCE [LARGE SCALE GENOMIC DNA]</scope>
    <source>
        <strain evidence="9 10">K2W22B-5</strain>
    </source>
</reference>
<evidence type="ECO:0000256" key="4">
    <source>
        <dbReference type="ARBA" id="ARBA00022729"/>
    </source>
</evidence>
<dbReference type="InterPro" id="IPR050957">
    <property type="entry name" value="BMP_lipoprotein"/>
</dbReference>
<organism evidence="9 10">
    <name type="scientific">Azospirillum cavernae</name>
    <dbReference type="NCBI Taxonomy" id="2320860"/>
    <lineage>
        <taxon>Bacteria</taxon>
        <taxon>Pseudomonadati</taxon>
        <taxon>Pseudomonadota</taxon>
        <taxon>Alphaproteobacteria</taxon>
        <taxon>Rhodospirillales</taxon>
        <taxon>Azospirillaceae</taxon>
        <taxon>Azospirillum</taxon>
    </lineage>
</organism>